<reference evidence="1" key="1">
    <citation type="submission" date="2022-05" db="EMBL/GenBank/DDBJ databases">
        <authorList>
            <person name="Alioto T."/>
            <person name="Alioto T."/>
            <person name="Gomez Garrido J."/>
        </authorList>
    </citation>
    <scope>NUCLEOTIDE SEQUENCE</scope>
    <source>
        <strain evidence="1">112</strain>
    </source>
</reference>
<reference evidence="2" key="2">
    <citation type="submission" date="2023-05" db="EMBL/GenBank/DDBJ databases">
        <authorList>
            <consortium name="Clinical and Environmental Microbiology Branch: Whole genome sequencing antimicrobial resistance pathogens in the healthcare setting"/>
        </authorList>
    </citation>
    <scope>NUCLEOTIDE SEQUENCE</scope>
    <source>
        <strain evidence="2">2023GN-00287</strain>
    </source>
</reference>
<organism evidence="2 3">
    <name type="scientific">Citrobacter freundii</name>
    <dbReference type="NCBI Taxonomy" id="546"/>
    <lineage>
        <taxon>Bacteria</taxon>
        <taxon>Pseudomonadati</taxon>
        <taxon>Pseudomonadota</taxon>
        <taxon>Gammaproteobacteria</taxon>
        <taxon>Enterobacterales</taxon>
        <taxon>Enterobacteriaceae</taxon>
        <taxon>Citrobacter</taxon>
        <taxon>Citrobacter freundii complex</taxon>
    </lineage>
</organism>
<evidence type="ECO:0000313" key="2">
    <source>
        <dbReference type="EMBL" id="ELV3680080.1"/>
    </source>
</evidence>
<evidence type="ECO:0000313" key="1">
    <source>
        <dbReference type="EMBL" id="CAH6568891.1"/>
    </source>
</evidence>
<gene>
    <name evidence="1" type="ORF">AI2935V1_0958</name>
    <name evidence="2" type="ORF">SGX49_002508</name>
</gene>
<dbReference type="RefSeq" id="WP_048998195.1">
    <property type="nucleotide sequence ID" value="NZ_BHWY01000013.1"/>
</dbReference>
<dbReference type="EMBL" id="ABOSXX010000009">
    <property type="protein sequence ID" value="ELV3680080.1"/>
    <property type="molecule type" value="Genomic_DNA"/>
</dbReference>
<name>A0AAE7FCD3_CITFR</name>
<dbReference type="EMBL" id="OW995941">
    <property type="protein sequence ID" value="CAH6568891.1"/>
    <property type="molecule type" value="Genomic_DNA"/>
</dbReference>
<dbReference type="Proteomes" id="UP001279522">
    <property type="component" value="Unassembled WGS sequence"/>
</dbReference>
<proteinExistence type="predicted"/>
<accession>A0AAE7FCD3</accession>
<protein>
    <submittedName>
        <fullName evidence="2">Uncharacterized protein</fullName>
    </submittedName>
</protein>
<evidence type="ECO:0000313" key="3">
    <source>
        <dbReference type="Proteomes" id="UP001279522"/>
    </source>
</evidence>
<sequence>MNEDRKGYAEESRAWEKERVEKEYIRLDKQFSEKHSWLKNKLKWLNKEPRAAFFYFFYLALYGENTIDKCAQKVAKSFVDPFSAEALGTVKFDLTISEKPSVHQGDGVASLGVMTSDFNLDVPENKPDAETSEPQNSLLLLASDKQETLEGDLDELIRILQPSTLKNKPANGVFFPNFVAHVKGVENIIRFVTNTFLYLDAKNIASLTTKINDAWSKVYADFPEVFSWMDIKNEEQCVWVWETMKNKGVSPPLNPLNNYQRWYFICATFDFWNGWTNAQLEELKRSRKKVSQQFLVLTESPTAPQKHKAVLMDELEKAWGQQLRRKKSKTGVDALKLPTKSKKQLFKLSNHYGVSETEIMVNLLEHKYSEIIKSDKG</sequence>
<dbReference type="AlphaFoldDB" id="A0AAE7FCD3"/>
<dbReference type="Proteomes" id="UP000789647">
    <property type="component" value="Chromosome"/>
</dbReference>